<dbReference type="Pfam" id="PF04500">
    <property type="entry name" value="FLYWCH"/>
    <property type="match status" value="1"/>
</dbReference>
<sequence length="674" mass="76378">MPVTTRAAALRSQTSRDITPSLDQTTSTSASTTKTTRKCPSKHKEVKVQSSMACDQFEVSSIPRQQSTIFDTEATSEVIKQFDHEDNKLERELDTNLENLVANEPCISPSSNKNCESTFSSPTSAESTSTPVSHSTTASIKEIEDDHSTISLETSNNDENFISLGDSNALVNVPIIKGDITTGTSTRGGKMVFMNGFGYLYMSTAKQSIGWRCARRDMNCKAVIHTSRVTGEFDHWNGTFHCHESDSYEIRKRNILVKIKNRVLDEYIPIKIIVEEEYRKGNLSVEEKRAMPLPAHIESGLHKLRRKTVPPLPQDQKFVVPPAYQHTYSNGNFLIYDKRKNAYGGRLMIFASDEQLNVLYSSDILFADGTFKVSPKLFEQLYVIHGMQNGEAVPVCFVLTSNRRQETYESIFRSLKKLSYKKGVDLKPTTIVCDFERAFMNAVAKELPNTIVTGCWFHFCQSCYRNIQRIGLMSLYENDPESRHLLRSFMALALLPIDIIPNGYELLKKKVHVSPQAEQLKIFAVYFESEWLNSFKPSTWSVSNSTWRTNNFAEAQNRRFFTRVAQPHPNLWRFIQCLKQEESVISHRMIQTGLGFSSTKPKKSTYAAARKTKQIQKLLNLLHSKQRSLIEITMSLAYLVGEPACRGKKGKKKKHNVSNSNSSHSSSCDSPARE</sequence>
<accession>A0A818NEY8</accession>
<feature type="compositionally biased region" description="Basic residues" evidence="4">
    <location>
        <begin position="646"/>
        <end position="656"/>
    </location>
</feature>
<keyword evidence="3" id="KW-0862">Zinc</keyword>
<evidence type="ECO:0000313" key="8">
    <source>
        <dbReference type="Proteomes" id="UP000663869"/>
    </source>
</evidence>
<organism evidence="7 8">
    <name type="scientific">Rotaria socialis</name>
    <dbReference type="NCBI Taxonomy" id="392032"/>
    <lineage>
        <taxon>Eukaryota</taxon>
        <taxon>Metazoa</taxon>
        <taxon>Spiralia</taxon>
        <taxon>Gnathifera</taxon>
        <taxon>Rotifera</taxon>
        <taxon>Eurotatoria</taxon>
        <taxon>Bdelloidea</taxon>
        <taxon>Philodinida</taxon>
        <taxon>Philodinidae</taxon>
        <taxon>Rotaria</taxon>
    </lineage>
</organism>
<proteinExistence type="predicted"/>
<dbReference type="PANTHER" id="PTHR47160">
    <property type="entry name" value="PUTATIVE-RELATED"/>
    <property type="match status" value="1"/>
</dbReference>
<gene>
    <name evidence="7" type="ORF">FME351_LOCUS22178</name>
</gene>
<dbReference type="InterPro" id="IPR007588">
    <property type="entry name" value="Znf_FLYWCH"/>
</dbReference>
<evidence type="ECO:0008006" key="9">
    <source>
        <dbReference type="Google" id="ProtNLM"/>
    </source>
</evidence>
<protein>
    <recommendedName>
        <fullName evidence="9">MULE transposase domain-containing protein</fullName>
    </recommendedName>
</protein>
<feature type="region of interest" description="Disordered" evidence="4">
    <location>
        <begin position="111"/>
        <end position="137"/>
    </location>
</feature>
<evidence type="ECO:0000256" key="4">
    <source>
        <dbReference type="SAM" id="MobiDB-lite"/>
    </source>
</evidence>
<feature type="compositionally biased region" description="Low complexity" evidence="4">
    <location>
        <begin position="25"/>
        <end position="34"/>
    </location>
</feature>
<dbReference type="EMBL" id="CAJNYU010002830">
    <property type="protein sequence ID" value="CAF3605585.1"/>
    <property type="molecule type" value="Genomic_DNA"/>
</dbReference>
<evidence type="ECO:0000256" key="1">
    <source>
        <dbReference type="ARBA" id="ARBA00022723"/>
    </source>
</evidence>
<feature type="domain" description="FLYWCH-type" evidence="5">
    <location>
        <begin position="184"/>
        <end position="243"/>
    </location>
</feature>
<evidence type="ECO:0000259" key="5">
    <source>
        <dbReference type="Pfam" id="PF04500"/>
    </source>
</evidence>
<feature type="compositionally biased region" description="Low complexity" evidence="4">
    <location>
        <begin position="657"/>
        <end position="667"/>
    </location>
</feature>
<dbReference type="PANTHER" id="PTHR47160:SF8">
    <property type="entry name" value="MULE TRANSPOSASE DOMAIN-CONTAINING PROTEIN"/>
    <property type="match status" value="1"/>
</dbReference>
<evidence type="ECO:0000313" key="7">
    <source>
        <dbReference type="EMBL" id="CAF3605585.1"/>
    </source>
</evidence>
<dbReference type="AlphaFoldDB" id="A0A818NEY8"/>
<feature type="domain" description="MULE transposase" evidence="6">
    <location>
        <begin position="365"/>
        <end position="461"/>
    </location>
</feature>
<feature type="compositionally biased region" description="Polar residues" evidence="4">
    <location>
        <begin position="11"/>
        <end position="24"/>
    </location>
</feature>
<evidence type="ECO:0000256" key="2">
    <source>
        <dbReference type="ARBA" id="ARBA00022771"/>
    </source>
</evidence>
<keyword evidence="1" id="KW-0479">Metal-binding</keyword>
<comment type="caution">
    <text evidence="7">The sequence shown here is derived from an EMBL/GenBank/DDBJ whole genome shotgun (WGS) entry which is preliminary data.</text>
</comment>
<evidence type="ECO:0000259" key="6">
    <source>
        <dbReference type="Pfam" id="PF10551"/>
    </source>
</evidence>
<dbReference type="Pfam" id="PF10551">
    <property type="entry name" value="MULE"/>
    <property type="match status" value="1"/>
</dbReference>
<dbReference type="Proteomes" id="UP000663869">
    <property type="component" value="Unassembled WGS sequence"/>
</dbReference>
<reference evidence="7" key="1">
    <citation type="submission" date="2021-02" db="EMBL/GenBank/DDBJ databases">
        <authorList>
            <person name="Nowell W R."/>
        </authorList>
    </citation>
    <scope>NUCLEOTIDE SEQUENCE</scope>
</reference>
<keyword evidence="2" id="KW-0863">Zinc-finger</keyword>
<dbReference type="GO" id="GO:0008270">
    <property type="term" value="F:zinc ion binding"/>
    <property type="evidence" value="ECO:0007669"/>
    <property type="project" value="UniProtKB-KW"/>
</dbReference>
<feature type="region of interest" description="Disordered" evidence="4">
    <location>
        <begin position="646"/>
        <end position="674"/>
    </location>
</feature>
<name>A0A818NEY8_9BILA</name>
<dbReference type="InterPro" id="IPR018289">
    <property type="entry name" value="MULE_transposase_dom"/>
</dbReference>
<feature type="compositionally biased region" description="Low complexity" evidence="4">
    <location>
        <begin position="116"/>
        <end position="133"/>
    </location>
</feature>
<evidence type="ECO:0000256" key="3">
    <source>
        <dbReference type="ARBA" id="ARBA00022833"/>
    </source>
</evidence>
<feature type="region of interest" description="Disordered" evidence="4">
    <location>
        <begin position="1"/>
        <end position="42"/>
    </location>
</feature>
<dbReference type="Gene3D" id="2.20.25.240">
    <property type="match status" value="1"/>
</dbReference>